<feature type="domain" description="NodB homology" evidence="4">
    <location>
        <begin position="1"/>
        <end position="90"/>
    </location>
</feature>
<dbReference type="GO" id="GO:0046872">
    <property type="term" value="F:metal ion binding"/>
    <property type="evidence" value="ECO:0007669"/>
    <property type="project" value="UniProtKB-KW"/>
</dbReference>
<keyword evidence="3" id="KW-1133">Transmembrane helix</keyword>
<evidence type="ECO:0000256" key="1">
    <source>
        <dbReference type="ARBA" id="ARBA00022723"/>
    </source>
</evidence>
<evidence type="ECO:0000256" key="2">
    <source>
        <dbReference type="ARBA" id="ARBA00022801"/>
    </source>
</evidence>
<keyword evidence="1" id="KW-0479">Metal-binding</keyword>
<dbReference type="InterPro" id="IPR002509">
    <property type="entry name" value="NODB_dom"/>
</dbReference>
<accession>A0A060C731</accession>
<feature type="transmembrane region" description="Helical" evidence="3">
    <location>
        <begin position="63"/>
        <end position="81"/>
    </location>
</feature>
<dbReference type="PANTHER" id="PTHR10587:SF133">
    <property type="entry name" value="CHITIN DEACETYLASE 1-RELATED"/>
    <property type="match status" value="1"/>
</dbReference>
<dbReference type="SUPFAM" id="SSF88713">
    <property type="entry name" value="Glycoside hydrolase/deacetylase"/>
    <property type="match status" value="1"/>
</dbReference>
<evidence type="ECO:0000259" key="4">
    <source>
        <dbReference type="PROSITE" id="PS51677"/>
    </source>
</evidence>
<protein>
    <submittedName>
        <fullName evidence="5">Polysacc_deac_1</fullName>
    </submittedName>
</protein>
<dbReference type="InterPro" id="IPR050248">
    <property type="entry name" value="Polysacc_deacetylase_ArnD"/>
</dbReference>
<keyword evidence="3" id="KW-0472">Membrane</keyword>
<organism evidence="5">
    <name type="scientific">uncultured Rhizopus</name>
    <dbReference type="NCBI Taxonomy" id="644539"/>
    <lineage>
        <taxon>Eukaryota</taxon>
        <taxon>Fungi</taxon>
        <taxon>Fungi incertae sedis</taxon>
        <taxon>Mucoromycota</taxon>
        <taxon>Mucoromycotina</taxon>
        <taxon>Mucoromycetes</taxon>
        <taxon>Mucorales</taxon>
        <taxon>Mucorineae</taxon>
        <taxon>Mucoraceae</taxon>
        <taxon>environmental samples</taxon>
    </lineage>
</organism>
<dbReference type="GO" id="GO:0005975">
    <property type="term" value="P:carbohydrate metabolic process"/>
    <property type="evidence" value="ECO:0007669"/>
    <property type="project" value="InterPro"/>
</dbReference>
<sequence>MTTLTNNEIVAQFYWNLRAIKEAAGVTPRCWRPPYGDVDDRVRAIAHQMGMSTIIWDSDSFDWGLLLLLMISLALILKTLWMASLSSWIF</sequence>
<keyword evidence="2" id="KW-0378">Hydrolase</keyword>
<evidence type="ECO:0000313" key="5">
    <source>
        <dbReference type="EMBL" id="AIA90767.1"/>
    </source>
</evidence>
<name>A0A060C731_9FUNG</name>
<dbReference type="GO" id="GO:0009272">
    <property type="term" value="P:fungal-type cell wall biogenesis"/>
    <property type="evidence" value="ECO:0007669"/>
    <property type="project" value="UniProtKB-ARBA"/>
</dbReference>
<dbReference type="InterPro" id="IPR011330">
    <property type="entry name" value="Glyco_hydro/deAcase_b/a-brl"/>
</dbReference>
<reference evidence="5" key="1">
    <citation type="journal article" date="2013" name="Environ. Microbiol.">
        <title>Seasonally variable intestinal metagenomes of the red palm weevil (Rhynchophorus ferrugineus).</title>
        <authorList>
            <person name="Jia S."/>
            <person name="Zhang X."/>
            <person name="Zhang G."/>
            <person name="Yin A."/>
            <person name="Zhang S."/>
            <person name="Li F."/>
            <person name="Wang L."/>
            <person name="Zhao D."/>
            <person name="Yun Q."/>
            <person name="Tala"/>
            <person name="Wang J."/>
            <person name="Sun G."/>
            <person name="Baabdullah M."/>
            <person name="Yu X."/>
            <person name="Hu S."/>
            <person name="Al-Mssallem I.S."/>
            <person name="Yu J."/>
        </authorList>
    </citation>
    <scope>NUCLEOTIDE SEQUENCE</scope>
</reference>
<dbReference type="PANTHER" id="PTHR10587">
    <property type="entry name" value="GLYCOSYL TRANSFERASE-RELATED"/>
    <property type="match status" value="1"/>
</dbReference>
<dbReference type="EMBL" id="KF123464">
    <property type="protein sequence ID" value="AIA90767.1"/>
    <property type="molecule type" value="Genomic_DNA"/>
</dbReference>
<proteinExistence type="predicted"/>
<evidence type="ECO:0000256" key="3">
    <source>
        <dbReference type="SAM" id="Phobius"/>
    </source>
</evidence>
<dbReference type="GO" id="GO:0004099">
    <property type="term" value="F:chitin deacetylase activity"/>
    <property type="evidence" value="ECO:0007669"/>
    <property type="project" value="TreeGrafter"/>
</dbReference>
<dbReference type="GO" id="GO:0016020">
    <property type="term" value="C:membrane"/>
    <property type="evidence" value="ECO:0007669"/>
    <property type="project" value="TreeGrafter"/>
</dbReference>
<dbReference type="PROSITE" id="PS51677">
    <property type="entry name" value="NODB"/>
    <property type="match status" value="1"/>
</dbReference>
<dbReference type="Pfam" id="PF01522">
    <property type="entry name" value="Polysacc_deac_1"/>
    <property type="match status" value="1"/>
</dbReference>
<dbReference type="AlphaFoldDB" id="A0A060C731"/>
<keyword evidence="3" id="KW-0812">Transmembrane</keyword>
<dbReference type="Gene3D" id="3.20.20.370">
    <property type="entry name" value="Glycoside hydrolase/deacetylase"/>
    <property type="match status" value="1"/>
</dbReference>